<evidence type="ECO:0000256" key="1">
    <source>
        <dbReference type="ARBA" id="ARBA00000085"/>
    </source>
</evidence>
<dbReference type="SMART" id="SM00388">
    <property type="entry name" value="HisKA"/>
    <property type="match status" value="1"/>
</dbReference>
<keyword evidence="5 12" id="KW-0808">Transferase</keyword>
<dbReference type="CDD" id="cd00082">
    <property type="entry name" value="HisKA"/>
    <property type="match status" value="1"/>
</dbReference>
<dbReference type="RefSeq" id="WP_146662429.1">
    <property type="nucleotide sequence ID" value="NZ_CP019791.1"/>
</dbReference>
<dbReference type="KEGG" id="alus:STSP2_02162"/>
<dbReference type="FunFam" id="3.30.565.10:FF:000010">
    <property type="entry name" value="Sensor histidine kinase RcsC"/>
    <property type="match status" value="1"/>
</dbReference>
<evidence type="ECO:0000256" key="7">
    <source>
        <dbReference type="ARBA" id="ARBA00023012"/>
    </source>
</evidence>
<comment type="subcellular location">
    <subcellularLocation>
        <location evidence="2">Membrane</location>
    </subcellularLocation>
</comment>
<feature type="transmembrane region" description="Helical" evidence="9">
    <location>
        <begin position="201"/>
        <end position="223"/>
    </location>
</feature>
<dbReference type="GO" id="GO:0000155">
    <property type="term" value="F:phosphorelay sensor kinase activity"/>
    <property type="evidence" value="ECO:0007669"/>
    <property type="project" value="InterPro"/>
</dbReference>
<evidence type="ECO:0000256" key="9">
    <source>
        <dbReference type="SAM" id="Phobius"/>
    </source>
</evidence>
<dbReference type="EC" id="2.7.13.3" evidence="3"/>
<keyword evidence="7" id="KW-0902">Two-component regulatory system</keyword>
<sequence length="545" mass="59689">MLDAVKKWIYKGLRIVGLKPLSIAEKSRIMFGGAVILILTVALLIPYFWMGKLIEKNALDAGRAVADTVYERHFQMGEGQIEGLPALGSGGRLQQKDDFAVKWLRLEGGGDIVKDDMPERHYEVLTELTAEEDGMDEESWTSTEGEAAQNNYVKIVRANDACIRCHNPDGSGSAFNRNQVVGAIIASTPARELAKTQLMNTVAIIIAGLLAGAAAVVAFYAIAQRIILRPIRQLRALVNNIADGNFDARSSIRTGDEYEKLANAFNHMLDVLQESQEKLRHANEELDNKIAELSERNIELYKANKLKSEFLANMSHEFRTPLNAIIGFAQLLHDRAGADAEKMKRYAENILTSGKSLLSMINDLLDLAKAEAGKMILHVGKVNVQELCQGLAAFFSPMTEQKSIKLKVEPSEDVPLVTTDAGKVQQILYNFLSNAIKFTPEGGRIVISAKMIGEKKVRLTVSDSGCGIAEAQQENIFEKFRQLDGSLTRQGEGTGLGLAICKELSGLLAGQVSVESELGEGAAFHLDIPVALREKKPQQQPSIDS</sequence>
<dbReference type="SUPFAM" id="SSF55874">
    <property type="entry name" value="ATPase domain of HSP90 chaperone/DNA topoisomerase II/histidine kinase"/>
    <property type="match status" value="1"/>
</dbReference>
<dbReference type="InterPro" id="IPR050736">
    <property type="entry name" value="Sensor_HK_Regulatory"/>
</dbReference>
<keyword evidence="9" id="KW-0812">Transmembrane</keyword>
<evidence type="ECO:0000256" key="6">
    <source>
        <dbReference type="ARBA" id="ARBA00022777"/>
    </source>
</evidence>
<dbReference type="PROSITE" id="PS50109">
    <property type="entry name" value="HIS_KIN"/>
    <property type="match status" value="1"/>
</dbReference>
<dbReference type="PANTHER" id="PTHR43711">
    <property type="entry name" value="TWO-COMPONENT HISTIDINE KINASE"/>
    <property type="match status" value="1"/>
</dbReference>
<dbReference type="GO" id="GO:0016020">
    <property type="term" value="C:membrane"/>
    <property type="evidence" value="ECO:0007669"/>
    <property type="project" value="UniProtKB-SubCell"/>
</dbReference>
<evidence type="ECO:0000256" key="3">
    <source>
        <dbReference type="ARBA" id="ARBA00012438"/>
    </source>
</evidence>
<evidence type="ECO:0000256" key="4">
    <source>
        <dbReference type="ARBA" id="ARBA00022553"/>
    </source>
</evidence>
<keyword evidence="13" id="KW-1185">Reference proteome</keyword>
<dbReference type="PANTHER" id="PTHR43711:SF31">
    <property type="entry name" value="HISTIDINE KINASE"/>
    <property type="match status" value="1"/>
</dbReference>
<reference evidence="13" key="1">
    <citation type="submission" date="2017-02" db="EMBL/GenBank/DDBJ databases">
        <title>Comparative genomics and description of representatives of a novel lineage of planctomycetes thriving in anoxic sediments.</title>
        <authorList>
            <person name="Spring S."/>
            <person name="Bunk B."/>
            <person name="Sproer C."/>
        </authorList>
    </citation>
    <scope>NUCLEOTIDE SEQUENCE [LARGE SCALE GENOMIC DNA]</scope>
    <source>
        <strain evidence="13">ST-NAGAB-D1</strain>
    </source>
</reference>
<dbReference type="Pfam" id="PF00672">
    <property type="entry name" value="HAMP"/>
    <property type="match status" value="1"/>
</dbReference>
<dbReference type="Gene3D" id="6.10.340.10">
    <property type="match status" value="1"/>
</dbReference>
<keyword evidence="4" id="KW-0597">Phosphoprotein</keyword>
<dbReference type="InterPro" id="IPR003661">
    <property type="entry name" value="HisK_dim/P_dom"/>
</dbReference>
<dbReference type="SMART" id="SM00387">
    <property type="entry name" value="HATPase_c"/>
    <property type="match status" value="1"/>
</dbReference>
<dbReference type="Proteomes" id="UP000189674">
    <property type="component" value="Chromosome"/>
</dbReference>
<keyword evidence="6 12" id="KW-0418">Kinase</keyword>
<evidence type="ECO:0000256" key="2">
    <source>
        <dbReference type="ARBA" id="ARBA00004370"/>
    </source>
</evidence>
<protein>
    <recommendedName>
        <fullName evidence="3">histidine kinase</fullName>
        <ecNumber evidence="3">2.7.13.3</ecNumber>
    </recommendedName>
</protein>
<dbReference type="FunFam" id="1.10.287.130:FF:000001">
    <property type="entry name" value="Two-component sensor histidine kinase"/>
    <property type="match status" value="1"/>
</dbReference>
<dbReference type="InterPro" id="IPR003594">
    <property type="entry name" value="HATPase_dom"/>
</dbReference>
<accession>A0A1U9NML9</accession>
<dbReference type="AlphaFoldDB" id="A0A1U9NML9"/>
<dbReference type="CDD" id="cd06225">
    <property type="entry name" value="HAMP"/>
    <property type="match status" value="1"/>
</dbReference>
<dbReference type="Gene3D" id="1.10.287.130">
    <property type="match status" value="1"/>
</dbReference>
<dbReference type="STRING" id="1936003.STSP2_02162"/>
<evidence type="ECO:0000313" key="12">
    <source>
        <dbReference type="EMBL" id="AQT68984.1"/>
    </source>
</evidence>
<feature type="transmembrane region" description="Helical" evidence="9">
    <location>
        <begin position="29"/>
        <end position="49"/>
    </location>
</feature>
<evidence type="ECO:0000313" key="13">
    <source>
        <dbReference type="Proteomes" id="UP000189674"/>
    </source>
</evidence>
<comment type="catalytic activity">
    <reaction evidence="1">
        <text>ATP + protein L-histidine = ADP + protein N-phospho-L-histidine.</text>
        <dbReference type="EC" id="2.7.13.3"/>
    </reaction>
</comment>
<dbReference type="InterPro" id="IPR003660">
    <property type="entry name" value="HAMP_dom"/>
</dbReference>
<organism evidence="12 13">
    <name type="scientific">Anaerohalosphaera lusitana</name>
    <dbReference type="NCBI Taxonomy" id="1936003"/>
    <lineage>
        <taxon>Bacteria</taxon>
        <taxon>Pseudomonadati</taxon>
        <taxon>Planctomycetota</taxon>
        <taxon>Phycisphaerae</taxon>
        <taxon>Sedimentisphaerales</taxon>
        <taxon>Anaerohalosphaeraceae</taxon>
        <taxon>Anaerohalosphaera</taxon>
    </lineage>
</organism>
<feature type="coiled-coil region" evidence="8">
    <location>
        <begin position="269"/>
        <end position="303"/>
    </location>
</feature>
<dbReference type="SUPFAM" id="SSF158472">
    <property type="entry name" value="HAMP domain-like"/>
    <property type="match status" value="1"/>
</dbReference>
<evidence type="ECO:0000256" key="8">
    <source>
        <dbReference type="SAM" id="Coils"/>
    </source>
</evidence>
<dbReference type="OrthoDB" id="9813394at2"/>
<dbReference type="PRINTS" id="PR00344">
    <property type="entry name" value="BCTRLSENSOR"/>
</dbReference>
<keyword evidence="8" id="KW-0175">Coiled coil</keyword>
<dbReference type="InterPro" id="IPR005467">
    <property type="entry name" value="His_kinase_dom"/>
</dbReference>
<evidence type="ECO:0000259" key="10">
    <source>
        <dbReference type="PROSITE" id="PS50109"/>
    </source>
</evidence>
<dbReference type="InterPro" id="IPR036890">
    <property type="entry name" value="HATPase_C_sf"/>
</dbReference>
<dbReference type="PROSITE" id="PS50885">
    <property type="entry name" value="HAMP"/>
    <property type="match status" value="1"/>
</dbReference>
<dbReference type="EMBL" id="CP019791">
    <property type="protein sequence ID" value="AQT68984.1"/>
    <property type="molecule type" value="Genomic_DNA"/>
</dbReference>
<dbReference type="InterPro" id="IPR004358">
    <property type="entry name" value="Sig_transdc_His_kin-like_C"/>
</dbReference>
<evidence type="ECO:0000259" key="11">
    <source>
        <dbReference type="PROSITE" id="PS50885"/>
    </source>
</evidence>
<dbReference type="InterPro" id="IPR036097">
    <property type="entry name" value="HisK_dim/P_sf"/>
</dbReference>
<dbReference type="Gene3D" id="3.30.565.10">
    <property type="entry name" value="Histidine kinase-like ATPase, C-terminal domain"/>
    <property type="match status" value="1"/>
</dbReference>
<keyword evidence="9" id="KW-1133">Transmembrane helix</keyword>
<dbReference type="Pfam" id="PF02518">
    <property type="entry name" value="HATPase_c"/>
    <property type="match status" value="1"/>
</dbReference>
<feature type="domain" description="HAMP" evidence="11">
    <location>
        <begin position="225"/>
        <end position="277"/>
    </location>
</feature>
<gene>
    <name evidence="12" type="primary">barA_2</name>
    <name evidence="12" type="ORF">STSP2_02162</name>
</gene>
<proteinExistence type="predicted"/>
<dbReference type="SUPFAM" id="SSF47384">
    <property type="entry name" value="Homodimeric domain of signal transducing histidine kinase"/>
    <property type="match status" value="1"/>
</dbReference>
<feature type="domain" description="Histidine kinase" evidence="10">
    <location>
        <begin position="313"/>
        <end position="532"/>
    </location>
</feature>
<name>A0A1U9NML9_9BACT</name>
<evidence type="ECO:0000256" key="5">
    <source>
        <dbReference type="ARBA" id="ARBA00022679"/>
    </source>
</evidence>
<dbReference type="CDD" id="cd16922">
    <property type="entry name" value="HATPase_EvgS-ArcB-TorS-like"/>
    <property type="match status" value="1"/>
</dbReference>
<dbReference type="Pfam" id="PF00512">
    <property type="entry name" value="HisKA"/>
    <property type="match status" value="1"/>
</dbReference>
<keyword evidence="9" id="KW-0472">Membrane</keyword>
<dbReference type="SMART" id="SM00304">
    <property type="entry name" value="HAMP"/>
    <property type="match status" value="1"/>
</dbReference>